<comment type="similarity">
    <text evidence="1">Belongs to the peptidase C85 family.</text>
</comment>
<gene>
    <name evidence="2" type="ORF">FPE_LOCUS18341</name>
</gene>
<dbReference type="EMBL" id="OU503046">
    <property type="protein sequence ID" value="CAI9770911.1"/>
    <property type="molecule type" value="Genomic_DNA"/>
</dbReference>
<organism evidence="2 3">
    <name type="scientific">Fraxinus pennsylvanica</name>
    <dbReference type="NCBI Taxonomy" id="56036"/>
    <lineage>
        <taxon>Eukaryota</taxon>
        <taxon>Viridiplantae</taxon>
        <taxon>Streptophyta</taxon>
        <taxon>Embryophyta</taxon>
        <taxon>Tracheophyta</taxon>
        <taxon>Spermatophyta</taxon>
        <taxon>Magnoliopsida</taxon>
        <taxon>eudicotyledons</taxon>
        <taxon>Gunneridae</taxon>
        <taxon>Pentapetalae</taxon>
        <taxon>asterids</taxon>
        <taxon>lamiids</taxon>
        <taxon>Lamiales</taxon>
        <taxon>Oleaceae</taxon>
        <taxon>Oleeae</taxon>
        <taxon>Fraxinus</taxon>
    </lineage>
</organism>
<evidence type="ECO:0000313" key="3">
    <source>
        <dbReference type="Proteomes" id="UP000834106"/>
    </source>
</evidence>
<dbReference type="GO" id="GO:0004843">
    <property type="term" value="F:cysteine-type deubiquitinase activity"/>
    <property type="evidence" value="ECO:0007669"/>
    <property type="project" value="TreeGrafter"/>
</dbReference>
<keyword evidence="3" id="KW-1185">Reference proteome</keyword>
<evidence type="ECO:0000313" key="2">
    <source>
        <dbReference type="EMBL" id="CAI9770911.1"/>
    </source>
</evidence>
<dbReference type="PANTHER" id="PTHR12419:SF90">
    <property type="entry name" value="OS02G0819500 PROTEIN"/>
    <property type="match status" value="1"/>
</dbReference>
<dbReference type="PANTHER" id="PTHR12419">
    <property type="entry name" value="OTU DOMAIN CONTAINING PROTEIN"/>
    <property type="match status" value="1"/>
</dbReference>
<proteinExistence type="inferred from homology"/>
<sequence length="109" mass="12194">MVSLTKIADELILDGELGARLNEMVPVPCVPKTNGEIPSIDDAMSDHERLLAILELYDLVEAAADAYGVKIFVITSFKDTCYIEILPQTLMPDIMIFLSFWAEVHYNSM</sequence>
<dbReference type="InterPro" id="IPR050704">
    <property type="entry name" value="Peptidase_C85-like"/>
</dbReference>
<name>A0AAD1ZJF0_9LAMI</name>
<accession>A0AAD1ZJF0</accession>
<evidence type="ECO:0000256" key="1">
    <source>
        <dbReference type="ARBA" id="ARBA00010407"/>
    </source>
</evidence>
<dbReference type="GO" id="GO:0016579">
    <property type="term" value="P:protein deubiquitination"/>
    <property type="evidence" value="ECO:0007669"/>
    <property type="project" value="TreeGrafter"/>
</dbReference>
<reference evidence="2" key="1">
    <citation type="submission" date="2023-05" db="EMBL/GenBank/DDBJ databases">
        <authorList>
            <person name="Huff M."/>
        </authorList>
    </citation>
    <scope>NUCLEOTIDE SEQUENCE</scope>
</reference>
<dbReference type="Proteomes" id="UP000834106">
    <property type="component" value="Chromosome 11"/>
</dbReference>
<protein>
    <submittedName>
        <fullName evidence="2">Uncharacterized protein</fullName>
    </submittedName>
</protein>
<dbReference type="AlphaFoldDB" id="A0AAD1ZJF0"/>